<dbReference type="InterPro" id="IPR009027">
    <property type="entry name" value="Ribosomal_bL9/RNase_H1_N"/>
</dbReference>
<protein>
    <recommendedName>
        <fullName evidence="4">Ribosomal protein L9 domain-containing protein</fullName>
    </recommendedName>
</protein>
<proteinExistence type="inferred from homology"/>
<dbReference type="GO" id="GO:0003735">
    <property type="term" value="F:structural constituent of ribosome"/>
    <property type="evidence" value="ECO:0007669"/>
    <property type="project" value="InterPro"/>
</dbReference>
<dbReference type="GO" id="GO:0005840">
    <property type="term" value="C:ribosome"/>
    <property type="evidence" value="ECO:0007669"/>
    <property type="project" value="UniProtKB-KW"/>
</dbReference>
<dbReference type="GO" id="GO:1990904">
    <property type="term" value="C:ribonucleoprotein complex"/>
    <property type="evidence" value="ECO:0007669"/>
    <property type="project" value="UniProtKB-KW"/>
</dbReference>
<dbReference type="Gene3D" id="3.40.5.10">
    <property type="entry name" value="Ribosomal protein L9, N-terminal domain"/>
    <property type="match status" value="1"/>
</dbReference>
<feature type="non-terminal residue" evidence="5">
    <location>
        <position position="92"/>
    </location>
</feature>
<accession>A0A383CPL0</accession>
<dbReference type="InterPro" id="IPR000244">
    <property type="entry name" value="Ribosomal_bL9"/>
</dbReference>
<evidence type="ECO:0000256" key="1">
    <source>
        <dbReference type="ARBA" id="ARBA00010605"/>
    </source>
</evidence>
<keyword evidence="3" id="KW-0687">Ribonucleoprotein</keyword>
<keyword evidence="2" id="KW-0689">Ribosomal protein</keyword>
<reference evidence="5" key="1">
    <citation type="submission" date="2018-05" db="EMBL/GenBank/DDBJ databases">
        <authorList>
            <person name="Lanie J.A."/>
            <person name="Ng W.-L."/>
            <person name="Kazmierczak K.M."/>
            <person name="Andrzejewski T.M."/>
            <person name="Davidsen T.M."/>
            <person name="Wayne K.J."/>
            <person name="Tettelin H."/>
            <person name="Glass J.I."/>
            <person name="Rusch D."/>
            <person name="Podicherti R."/>
            <person name="Tsui H.-C.T."/>
            <person name="Winkler M.E."/>
        </authorList>
    </citation>
    <scope>NUCLEOTIDE SEQUENCE</scope>
</reference>
<evidence type="ECO:0000256" key="2">
    <source>
        <dbReference type="ARBA" id="ARBA00022980"/>
    </source>
</evidence>
<dbReference type="Pfam" id="PF01281">
    <property type="entry name" value="Ribosomal_L9_N"/>
    <property type="match status" value="1"/>
</dbReference>
<name>A0A383CPL0_9ZZZZ</name>
<evidence type="ECO:0000256" key="3">
    <source>
        <dbReference type="ARBA" id="ARBA00023274"/>
    </source>
</evidence>
<organism evidence="5">
    <name type="scientific">marine metagenome</name>
    <dbReference type="NCBI Taxonomy" id="408172"/>
    <lineage>
        <taxon>unclassified sequences</taxon>
        <taxon>metagenomes</taxon>
        <taxon>ecological metagenomes</taxon>
    </lineage>
</organism>
<gene>
    <name evidence="5" type="ORF">METZ01_LOCUS486837</name>
</gene>
<evidence type="ECO:0000313" key="5">
    <source>
        <dbReference type="EMBL" id="SVE33983.1"/>
    </source>
</evidence>
<dbReference type="PANTHER" id="PTHR21368">
    <property type="entry name" value="50S RIBOSOMAL PROTEIN L9"/>
    <property type="match status" value="1"/>
</dbReference>
<evidence type="ECO:0000259" key="4">
    <source>
        <dbReference type="Pfam" id="PF01281"/>
    </source>
</evidence>
<dbReference type="EMBL" id="UINC01210500">
    <property type="protein sequence ID" value="SVE33983.1"/>
    <property type="molecule type" value="Genomic_DNA"/>
</dbReference>
<dbReference type="SUPFAM" id="SSF55658">
    <property type="entry name" value="L9 N-domain-like"/>
    <property type="match status" value="1"/>
</dbReference>
<dbReference type="GO" id="GO:0006412">
    <property type="term" value="P:translation"/>
    <property type="evidence" value="ECO:0007669"/>
    <property type="project" value="InterPro"/>
</dbReference>
<dbReference type="InterPro" id="IPR036935">
    <property type="entry name" value="Ribosomal_bL9_N_sf"/>
</dbReference>
<dbReference type="InterPro" id="IPR020070">
    <property type="entry name" value="Ribosomal_bL9_N"/>
</dbReference>
<dbReference type="AlphaFoldDB" id="A0A383CPL0"/>
<sequence length="92" mass="10082">MSKKQTEVILTSHIVSLGKSEGDMVSVAPGYARNYLLPHGLAIPSSPGNQRRIASLQVQKVEREATELQHMTELRDSLKSLKLVIKVKTGEG</sequence>
<feature type="domain" description="Ribosomal protein L9" evidence="4">
    <location>
        <begin position="7"/>
        <end position="51"/>
    </location>
</feature>
<comment type="similarity">
    <text evidence="1">Belongs to the bacterial ribosomal protein bL9 family.</text>
</comment>